<protein>
    <submittedName>
        <fullName evidence="5">Transcriptional regulator containing an amidase domain and an AraC-type DNA-binding HTH domain</fullName>
    </submittedName>
</protein>
<dbReference type="HOGENOM" id="CLU_000445_59_0_6"/>
<name>A0A0C5VKH1_9GAMM</name>
<evidence type="ECO:0000256" key="1">
    <source>
        <dbReference type="ARBA" id="ARBA00023015"/>
    </source>
</evidence>
<keyword evidence="2 5" id="KW-0238">DNA-binding</keyword>
<dbReference type="SUPFAM" id="SSF52317">
    <property type="entry name" value="Class I glutamine amidotransferase-like"/>
    <property type="match status" value="1"/>
</dbReference>
<dbReference type="InterPro" id="IPR018062">
    <property type="entry name" value="HTH_AraC-typ_CS"/>
</dbReference>
<gene>
    <name evidence="5" type="ORF">YC6258_03151</name>
</gene>
<dbReference type="GO" id="GO:0003700">
    <property type="term" value="F:DNA-binding transcription factor activity"/>
    <property type="evidence" value="ECO:0007669"/>
    <property type="project" value="InterPro"/>
</dbReference>
<keyword evidence="6" id="KW-1185">Reference proteome</keyword>
<dbReference type="PROSITE" id="PS01124">
    <property type="entry name" value="HTH_ARAC_FAMILY_2"/>
    <property type="match status" value="1"/>
</dbReference>
<dbReference type="PRINTS" id="PR00032">
    <property type="entry name" value="HTHARAC"/>
</dbReference>
<dbReference type="InterPro" id="IPR020449">
    <property type="entry name" value="Tscrpt_reg_AraC-type_HTH"/>
</dbReference>
<dbReference type="Pfam" id="PF01965">
    <property type="entry name" value="DJ-1_PfpI"/>
    <property type="match status" value="1"/>
</dbReference>
<dbReference type="AlphaFoldDB" id="A0A0C5VKH1"/>
<dbReference type="InterPro" id="IPR002818">
    <property type="entry name" value="DJ-1/PfpI"/>
</dbReference>
<dbReference type="PANTHER" id="PTHR43130:SF11">
    <property type="entry name" value="TRANSCRIPTIONAL REGULATORY PROTEIN"/>
    <property type="match status" value="1"/>
</dbReference>
<dbReference type="InterPro" id="IPR052158">
    <property type="entry name" value="INH-QAR"/>
</dbReference>
<feature type="domain" description="HTH araC/xylS-type" evidence="4">
    <location>
        <begin position="239"/>
        <end position="337"/>
    </location>
</feature>
<keyword evidence="3" id="KW-0804">Transcription</keyword>
<dbReference type="Gene3D" id="1.10.10.60">
    <property type="entry name" value="Homeodomain-like"/>
    <property type="match status" value="2"/>
</dbReference>
<accession>A0A0C5VKH1</accession>
<dbReference type="KEGG" id="gsn:YC6258_03151"/>
<evidence type="ECO:0000256" key="3">
    <source>
        <dbReference type="ARBA" id="ARBA00023163"/>
    </source>
</evidence>
<dbReference type="PROSITE" id="PS00041">
    <property type="entry name" value="HTH_ARAC_FAMILY_1"/>
    <property type="match status" value="1"/>
</dbReference>
<dbReference type="Proteomes" id="UP000032266">
    <property type="component" value="Chromosome"/>
</dbReference>
<proteinExistence type="predicted"/>
<evidence type="ECO:0000313" key="6">
    <source>
        <dbReference type="Proteomes" id="UP000032266"/>
    </source>
</evidence>
<dbReference type="PANTHER" id="PTHR43130">
    <property type="entry name" value="ARAC-FAMILY TRANSCRIPTIONAL REGULATOR"/>
    <property type="match status" value="1"/>
</dbReference>
<dbReference type="EMBL" id="CP007142">
    <property type="protein sequence ID" value="AJQ95187.1"/>
    <property type="molecule type" value="Genomic_DNA"/>
</dbReference>
<dbReference type="InterPro" id="IPR018060">
    <property type="entry name" value="HTH_AraC"/>
</dbReference>
<dbReference type="Pfam" id="PF12833">
    <property type="entry name" value="HTH_18"/>
    <property type="match status" value="1"/>
</dbReference>
<keyword evidence="1" id="KW-0805">Transcription regulation</keyword>
<sequence>MTILTISCGDLANMVANLAMSKIVFALYPKALVTGISGPMEMFQAAEQLLRLQKLSIPPSIVQTVSLEAGWVEGVGGLKVMADLTVDQCDHPDFIFIPPLWGNPLPTIRTQQGLAQWIREMHQAGATVIATGTGVCLLAECGLLNGKPATTHWFFFDRFRKLYPEVELNVHKFITYQDGIYCAGSINALTDLVIFLIKQHYGTKVSGIVEQHFSHEINRTFDAQFFSGEGQLHHDEDIIRAQDWINGRWNQEVVLSEWARAIDMPVRTFNRRFLKATGMTPIEYLQAMRIRMAMDILRDSNLNVTEVSELSGYRDSGYFTRLFKKISGVSPAEYRKIVRSKLFMAE</sequence>
<evidence type="ECO:0000313" key="5">
    <source>
        <dbReference type="EMBL" id="AJQ95187.1"/>
    </source>
</evidence>
<dbReference type="Gene3D" id="3.40.50.880">
    <property type="match status" value="1"/>
</dbReference>
<dbReference type="STRING" id="1445510.YC6258_03151"/>
<evidence type="ECO:0000256" key="2">
    <source>
        <dbReference type="ARBA" id="ARBA00023125"/>
    </source>
</evidence>
<dbReference type="InterPro" id="IPR029062">
    <property type="entry name" value="Class_I_gatase-like"/>
</dbReference>
<dbReference type="GO" id="GO:0043565">
    <property type="term" value="F:sequence-specific DNA binding"/>
    <property type="evidence" value="ECO:0007669"/>
    <property type="project" value="InterPro"/>
</dbReference>
<evidence type="ECO:0000259" key="4">
    <source>
        <dbReference type="PROSITE" id="PS01124"/>
    </source>
</evidence>
<dbReference type="InterPro" id="IPR009057">
    <property type="entry name" value="Homeodomain-like_sf"/>
</dbReference>
<organism evidence="5 6">
    <name type="scientific">Gynuella sunshinyii YC6258</name>
    <dbReference type="NCBI Taxonomy" id="1445510"/>
    <lineage>
        <taxon>Bacteria</taxon>
        <taxon>Pseudomonadati</taxon>
        <taxon>Pseudomonadota</taxon>
        <taxon>Gammaproteobacteria</taxon>
        <taxon>Oceanospirillales</taxon>
        <taxon>Saccharospirillaceae</taxon>
        <taxon>Gynuella</taxon>
    </lineage>
</organism>
<reference evidence="5 6" key="1">
    <citation type="submission" date="2014-01" db="EMBL/GenBank/DDBJ databases">
        <title>Full genme sequencing of cellulolytic bacterium Gynuella sunshinyii YC6258T gen. nov., sp. nov.</title>
        <authorList>
            <person name="Khan H."/>
            <person name="Chung E.J."/>
            <person name="Chung Y.R."/>
        </authorList>
    </citation>
    <scope>NUCLEOTIDE SEQUENCE [LARGE SCALE GENOMIC DNA]</scope>
    <source>
        <strain evidence="5 6">YC6258</strain>
    </source>
</reference>
<dbReference type="CDD" id="cd03138">
    <property type="entry name" value="GATase1_AraC_2"/>
    <property type="match status" value="1"/>
</dbReference>
<dbReference type="SMART" id="SM00342">
    <property type="entry name" value="HTH_ARAC"/>
    <property type="match status" value="1"/>
</dbReference>
<dbReference type="SUPFAM" id="SSF46689">
    <property type="entry name" value="Homeodomain-like"/>
    <property type="match status" value="2"/>
</dbReference>